<dbReference type="Gene3D" id="3.40.50.150">
    <property type="entry name" value="Vaccinia Virus protein VP39"/>
    <property type="match status" value="1"/>
</dbReference>
<accession>A0A415SB27</accession>
<protein>
    <recommendedName>
        <fullName evidence="1">site-specific DNA-methyltransferase (adenine-specific)</fullName>
        <ecNumber evidence="1">2.1.1.72</ecNumber>
    </recommendedName>
</protein>
<keyword evidence="5" id="KW-0680">Restriction system</keyword>
<dbReference type="PANTHER" id="PTHR42933:SF3">
    <property type="entry name" value="TYPE I RESTRICTION ENZYME MJAVIII METHYLASE SUBUNIT"/>
    <property type="match status" value="1"/>
</dbReference>
<dbReference type="PRINTS" id="PR00507">
    <property type="entry name" value="N12N6MTFRASE"/>
</dbReference>
<evidence type="ECO:0000256" key="5">
    <source>
        <dbReference type="ARBA" id="ARBA00022747"/>
    </source>
</evidence>
<evidence type="ECO:0000313" key="8">
    <source>
        <dbReference type="EMBL" id="RHM77636.1"/>
    </source>
</evidence>
<evidence type="ECO:0000256" key="3">
    <source>
        <dbReference type="ARBA" id="ARBA00022679"/>
    </source>
</evidence>
<dbReference type="GO" id="GO:0032259">
    <property type="term" value="P:methylation"/>
    <property type="evidence" value="ECO:0007669"/>
    <property type="project" value="UniProtKB-KW"/>
</dbReference>
<evidence type="ECO:0000313" key="9">
    <source>
        <dbReference type="Proteomes" id="UP000285610"/>
    </source>
</evidence>
<comment type="catalytic activity">
    <reaction evidence="6">
        <text>a 2'-deoxyadenosine in DNA + S-adenosyl-L-methionine = an N(6)-methyl-2'-deoxyadenosine in DNA + S-adenosyl-L-homocysteine + H(+)</text>
        <dbReference type="Rhea" id="RHEA:15197"/>
        <dbReference type="Rhea" id="RHEA-COMP:12418"/>
        <dbReference type="Rhea" id="RHEA-COMP:12419"/>
        <dbReference type="ChEBI" id="CHEBI:15378"/>
        <dbReference type="ChEBI" id="CHEBI:57856"/>
        <dbReference type="ChEBI" id="CHEBI:59789"/>
        <dbReference type="ChEBI" id="CHEBI:90615"/>
        <dbReference type="ChEBI" id="CHEBI:90616"/>
        <dbReference type="EC" id="2.1.1.72"/>
    </reaction>
</comment>
<reference evidence="8 9" key="1">
    <citation type="submission" date="2018-08" db="EMBL/GenBank/DDBJ databases">
        <title>A genome reference for cultivated species of the human gut microbiota.</title>
        <authorList>
            <person name="Zou Y."/>
            <person name="Xue W."/>
            <person name="Luo G."/>
        </authorList>
    </citation>
    <scope>NUCLEOTIDE SEQUENCE [LARGE SCALE GENOMIC DNA]</scope>
    <source>
        <strain evidence="8 9">AF33-12</strain>
    </source>
</reference>
<organism evidence="8 9">
    <name type="scientific">Mediterraneibacter gnavus</name>
    <name type="common">Ruminococcus gnavus</name>
    <dbReference type="NCBI Taxonomy" id="33038"/>
    <lineage>
        <taxon>Bacteria</taxon>
        <taxon>Bacillati</taxon>
        <taxon>Bacillota</taxon>
        <taxon>Clostridia</taxon>
        <taxon>Lachnospirales</taxon>
        <taxon>Lachnospiraceae</taxon>
        <taxon>Mediterraneibacter</taxon>
    </lineage>
</organism>
<evidence type="ECO:0000259" key="7">
    <source>
        <dbReference type="Pfam" id="PF02384"/>
    </source>
</evidence>
<keyword evidence="3 8" id="KW-0808">Transferase</keyword>
<dbReference type="EC" id="2.1.1.72" evidence="1"/>
<dbReference type="AlphaFoldDB" id="A0A415SB27"/>
<dbReference type="Pfam" id="PF02384">
    <property type="entry name" value="N6_Mtase"/>
    <property type="match status" value="1"/>
</dbReference>
<dbReference type="GO" id="GO:0009307">
    <property type="term" value="P:DNA restriction-modification system"/>
    <property type="evidence" value="ECO:0007669"/>
    <property type="project" value="UniProtKB-KW"/>
</dbReference>
<dbReference type="SUPFAM" id="SSF53335">
    <property type="entry name" value="S-adenosyl-L-methionine-dependent methyltransferases"/>
    <property type="match status" value="1"/>
</dbReference>
<feature type="domain" description="DNA methylase adenine-specific" evidence="7">
    <location>
        <begin position="98"/>
        <end position="225"/>
    </location>
</feature>
<dbReference type="GO" id="GO:0009007">
    <property type="term" value="F:site-specific DNA-methyltransferase (adenine-specific) activity"/>
    <property type="evidence" value="ECO:0007669"/>
    <property type="project" value="UniProtKB-EC"/>
</dbReference>
<comment type="caution">
    <text evidence="8">The sequence shown here is derived from an EMBL/GenBank/DDBJ whole genome shotgun (WGS) entry which is preliminary data.</text>
</comment>
<gene>
    <name evidence="8" type="ORF">DWZ50_06735</name>
</gene>
<dbReference type="InterPro" id="IPR003356">
    <property type="entry name" value="DNA_methylase_A-5"/>
</dbReference>
<evidence type="ECO:0000256" key="2">
    <source>
        <dbReference type="ARBA" id="ARBA00022603"/>
    </source>
</evidence>
<dbReference type="PANTHER" id="PTHR42933">
    <property type="entry name" value="SLR6095 PROTEIN"/>
    <property type="match status" value="1"/>
</dbReference>
<sequence>MPKIHNCYIVKRRRKDSVVQDIIRVIEEISGCHPRWEVWSDFINICAISISNCWNHEDKEPREREYLRIIQKYQRNEQEKFSKMFAMVVSGMERNPENDLLGEIYMQLRISDNQKGQFFTPYPISKFMAQIAIEEKENISSPFLFNEPACGSGVNVIAAANTMKERGIDYQRNAYFIAQDIDSLVAKMCYIQMSLMGCPGVVIIGDTLVGNTEDMEKWYTPFHYIFGVGILYRKKMKQSDIQVFEKEENVPVYVQHTYENEELEWLFQSAGVI</sequence>
<evidence type="ECO:0000256" key="1">
    <source>
        <dbReference type="ARBA" id="ARBA00011900"/>
    </source>
</evidence>
<keyword evidence="4" id="KW-0949">S-adenosyl-L-methionine</keyword>
<dbReference type="InterPro" id="IPR051537">
    <property type="entry name" value="DNA_Adenine_Mtase"/>
</dbReference>
<proteinExistence type="predicted"/>
<dbReference type="GO" id="GO:0003677">
    <property type="term" value="F:DNA binding"/>
    <property type="evidence" value="ECO:0007669"/>
    <property type="project" value="InterPro"/>
</dbReference>
<name>A0A415SB27_MEDGN</name>
<dbReference type="InterPro" id="IPR029063">
    <property type="entry name" value="SAM-dependent_MTases_sf"/>
</dbReference>
<dbReference type="GO" id="GO:0008170">
    <property type="term" value="F:N-methyltransferase activity"/>
    <property type="evidence" value="ECO:0007669"/>
    <property type="project" value="InterPro"/>
</dbReference>
<dbReference type="Proteomes" id="UP000285610">
    <property type="component" value="Unassembled WGS sequence"/>
</dbReference>
<dbReference type="EMBL" id="QRQE01000013">
    <property type="protein sequence ID" value="RHM77636.1"/>
    <property type="molecule type" value="Genomic_DNA"/>
</dbReference>
<keyword evidence="2 8" id="KW-0489">Methyltransferase</keyword>
<evidence type="ECO:0000256" key="4">
    <source>
        <dbReference type="ARBA" id="ARBA00022691"/>
    </source>
</evidence>
<evidence type="ECO:0000256" key="6">
    <source>
        <dbReference type="ARBA" id="ARBA00047942"/>
    </source>
</evidence>